<dbReference type="EMBL" id="CAAE01014737">
    <property type="protein sequence ID" value="CAG04207.1"/>
    <property type="molecule type" value="Genomic_DNA"/>
</dbReference>
<feature type="region of interest" description="Disordered" evidence="1">
    <location>
        <begin position="470"/>
        <end position="492"/>
    </location>
</feature>
<feature type="region of interest" description="Disordered" evidence="1">
    <location>
        <begin position="1"/>
        <end position="40"/>
    </location>
</feature>
<dbReference type="AlphaFoldDB" id="Q4S575"/>
<sequence length="492" mass="53794">MFLREDESTADQVRSRLLDQRHSLERHSHQWSWRKAESSSDLVPVRMHWKKRGMGSGPAAKIPSSASTPPEPTQPSEADPSVIYTRFTTRRREVYRAKGPASVMGSPSLHPISTCLLVLVLAMKPVITSQRDTEFLMEILTTGIRRSAPASAASVPDEELQRPVKAHRATGIQRTASASSVDLQDHPLSQRKNPVKTKGPMLKLVGSVTDLAVRRRQTPSPSPTSPSPMSPLSRLHDDYSRRALCLTSSERRQRPSPIRARVLSVGHVPLVHPQPTEDPSREQQEVFSPVFGDRSETDGSTSPGNSARNDSTTEAPPPEEECDSTTLSQKAPSQKQEPTDMTTLPLMESSDLQMKKALLEAEDVSPATSSTPEPPSPAEGAQTSSSETVSVKPRQRGGRQRPRPISDYGQLVSRTHSIPENAAEQHAKDRTADALLQKDCTGGFCESPENPSGSINGDVQNRRQRPLSMIGGVDVFPPSAAEKDERLSSVSF</sequence>
<organism evidence="2">
    <name type="scientific">Tetraodon nigroviridis</name>
    <name type="common">Spotted green pufferfish</name>
    <name type="synonym">Chelonodon nigroviridis</name>
    <dbReference type="NCBI Taxonomy" id="99883"/>
    <lineage>
        <taxon>Eukaryota</taxon>
        <taxon>Metazoa</taxon>
        <taxon>Chordata</taxon>
        <taxon>Craniata</taxon>
        <taxon>Vertebrata</taxon>
        <taxon>Euteleostomi</taxon>
        <taxon>Actinopterygii</taxon>
        <taxon>Neopterygii</taxon>
        <taxon>Teleostei</taxon>
        <taxon>Neoteleostei</taxon>
        <taxon>Acanthomorphata</taxon>
        <taxon>Eupercaria</taxon>
        <taxon>Tetraodontiformes</taxon>
        <taxon>Tetradontoidea</taxon>
        <taxon>Tetraodontidae</taxon>
        <taxon>Tetraodon</taxon>
    </lineage>
</organism>
<protein>
    <submittedName>
        <fullName evidence="2">(spotted green pufferfish) hypothetical protein</fullName>
    </submittedName>
</protein>
<accession>Q4S575</accession>
<evidence type="ECO:0000256" key="1">
    <source>
        <dbReference type="SAM" id="MobiDB-lite"/>
    </source>
</evidence>
<dbReference type="KEGG" id="tng:GSTEN00023861G001"/>
<feature type="compositionally biased region" description="Pro residues" evidence="1">
    <location>
        <begin position="220"/>
        <end position="229"/>
    </location>
</feature>
<feature type="region of interest" description="Disordered" evidence="1">
    <location>
        <begin position="291"/>
        <end position="430"/>
    </location>
</feature>
<proteinExistence type="predicted"/>
<feature type="region of interest" description="Disordered" evidence="1">
    <location>
        <begin position="168"/>
        <end position="235"/>
    </location>
</feature>
<reference evidence="2" key="2">
    <citation type="submission" date="2004-02" db="EMBL/GenBank/DDBJ databases">
        <authorList>
            <consortium name="Genoscope"/>
            <consortium name="Whitehead Institute Centre for Genome Research"/>
        </authorList>
    </citation>
    <scope>NUCLEOTIDE SEQUENCE</scope>
</reference>
<feature type="region of interest" description="Disordered" evidence="1">
    <location>
        <begin position="52"/>
        <end position="79"/>
    </location>
</feature>
<dbReference type="OrthoDB" id="660555at2759"/>
<feature type="compositionally biased region" description="Polar residues" evidence="1">
    <location>
        <begin position="324"/>
        <end position="342"/>
    </location>
</feature>
<reference evidence="2" key="1">
    <citation type="journal article" date="2004" name="Nature">
        <title>Genome duplication in the teleost fish Tetraodon nigroviridis reveals the early vertebrate proto-karyotype.</title>
        <authorList>
            <person name="Jaillon O."/>
            <person name="Aury J.-M."/>
            <person name="Brunet F."/>
            <person name="Petit J.-L."/>
            <person name="Stange-Thomann N."/>
            <person name="Mauceli E."/>
            <person name="Bouneau L."/>
            <person name="Fischer C."/>
            <person name="Ozouf-Costaz C."/>
            <person name="Bernot A."/>
            <person name="Nicaud S."/>
            <person name="Jaffe D."/>
            <person name="Fisher S."/>
            <person name="Lutfalla G."/>
            <person name="Dossat C."/>
            <person name="Segurens B."/>
            <person name="Dasilva C."/>
            <person name="Salanoubat M."/>
            <person name="Levy M."/>
            <person name="Boudet N."/>
            <person name="Castellano S."/>
            <person name="Anthouard V."/>
            <person name="Jubin C."/>
            <person name="Castelli V."/>
            <person name="Katinka M."/>
            <person name="Vacherie B."/>
            <person name="Biemont C."/>
            <person name="Skalli Z."/>
            <person name="Cattolico L."/>
            <person name="Poulain J."/>
            <person name="De Berardinis V."/>
            <person name="Cruaud C."/>
            <person name="Duprat S."/>
            <person name="Brottier P."/>
            <person name="Coutanceau J.-P."/>
            <person name="Gouzy J."/>
            <person name="Parra G."/>
            <person name="Lardier G."/>
            <person name="Chapple C."/>
            <person name="McKernan K.J."/>
            <person name="McEwan P."/>
            <person name="Bosak S."/>
            <person name="Kellis M."/>
            <person name="Volff J.-N."/>
            <person name="Guigo R."/>
            <person name="Zody M.C."/>
            <person name="Mesirov J."/>
            <person name="Lindblad-Toh K."/>
            <person name="Birren B."/>
            <person name="Nusbaum C."/>
            <person name="Kahn D."/>
            <person name="Robinson-Rechavi M."/>
            <person name="Laudet V."/>
            <person name="Schachter V."/>
            <person name="Quetier F."/>
            <person name="Saurin W."/>
            <person name="Scarpelli C."/>
            <person name="Wincker P."/>
            <person name="Lander E.S."/>
            <person name="Weissenbach J."/>
            <person name="Roest Crollius H."/>
        </authorList>
    </citation>
    <scope>NUCLEOTIDE SEQUENCE [LARGE SCALE GENOMIC DNA]</scope>
</reference>
<gene>
    <name evidence="2" type="ORF">GSTENG00023861001</name>
</gene>
<comment type="caution">
    <text evidence="2">The sequence shown here is derived from an EMBL/GenBank/DDBJ whole genome shotgun (WGS) entry which is preliminary data.</text>
</comment>
<feature type="compositionally biased region" description="Polar residues" evidence="1">
    <location>
        <begin position="298"/>
        <end position="314"/>
    </location>
</feature>
<feature type="compositionally biased region" description="Basic residues" evidence="1">
    <location>
        <begin position="393"/>
        <end position="402"/>
    </location>
</feature>
<feature type="compositionally biased region" description="Basic and acidic residues" evidence="1">
    <location>
        <begin position="481"/>
        <end position="492"/>
    </location>
</feature>
<name>Q4S575_TETNG</name>
<feature type="compositionally biased region" description="Polar residues" evidence="1">
    <location>
        <begin position="172"/>
        <end position="182"/>
    </location>
</feature>
<evidence type="ECO:0000313" key="2">
    <source>
        <dbReference type="EMBL" id="CAG04207.1"/>
    </source>
</evidence>
<feature type="compositionally biased region" description="Basic and acidic residues" evidence="1">
    <location>
        <begin position="1"/>
        <end position="38"/>
    </location>
</feature>